<organism evidence="9">
    <name type="scientific">marine sediment metagenome</name>
    <dbReference type="NCBI Taxonomy" id="412755"/>
    <lineage>
        <taxon>unclassified sequences</taxon>
        <taxon>metagenomes</taxon>
        <taxon>ecological metagenomes</taxon>
    </lineage>
</organism>
<keyword evidence="4 7" id="KW-0812">Transmembrane</keyword>
<dbReference type="GO" id="GO:0022857">
    <property type="term" value="F:transmembrane transporter activity"/>
    <property type="evidence" value="ECO:0007669"/>
    <property type="project" value="InterPro"/>
</dbReference>
<keyword evidence="2" id="KW-0813">Transport</keyword>
<feature type="transmembrane region" description="Helical" evidence="7">
    <location>
        <begin position="79"/>
        <end position="100"/>
    </location>
</feature>
<gene>
    <name evidence="9" type="ORF">S01H1_63213</name>
</gene>
<feature type="domain" description="Major facilitator superfamily (MFS) profile" evidence="8">
    <location>
        <begin position="43"/>
        <end position="223"/>
    </location>
</feature>
<comment type="caution">
    <text evidence="9">The sequence shown here is derived from an EMBL/GenBank/DDBJ whole genome shotgun (WGS) entry which is preliminary data.</text>
</comment>
<dbReference type="PANTHER" id="PTHR23517:SF13">
    <property type="entry name" value="MAJOR FACILITATOR SUPERFAMILY MFS_1"/>
    <property type="match status" value="1"/>
</dbReference>
<dbReference type="AlphaFoldDB" id="X0XEA0"/>
<proteinExistence type="predicted"/>
<dbReference type="SUPFAM" id="SSF103473">
    <property type="entry name" value="MFS general substrate transporter"/>
    <property type="match status" value="1"/>
</dbReference>
<comment type="subcellular location">
    <subcellularLocation>
        <location evidence="1">Cell membrane</location>
        <topology evidence="1">Multi-pass membrane protein</topology>
    </subcellularLocation>
</comment>
<accession>X0XEA0</accession>
<feature type="transmembrane region" description="Helical" evidence="7">
    <location>
        <begin position="197"/>
        <end position="214"/>
    </location>
</feature>
<dbReference type="InterPro" id="IPR050171">
    <property type="entry name" value="MFS_Transporters"/>
</dbReference>
<evidence type="ECO:0000256" key="7">
    <source>
        <dbReference type="SAM" id="Phobius"/>
    </source>
</evidence>
<feature type="transmembrane region" description="Helical" evidence="7">
    <location>
        <begin position="173"/>
        <end position="191"/>
    </location>
</feature>
<evidence type="ECO:0000256" key="5">
    <source>
        <dbReference type="ARBA" id="ARBA00022989"/>
    </source>
</evidence>
<dbReference type="Pfam" id="PF07690">
    <property type="entry name" value="MFS_1"/>
    <property type="match status" value="1"/>
</dbReference>
<evidence type="ECO:0000256" key="1">
    <source>
        <dbReference type="ARBA" id="ARBA00004651"/>
    </source>
</evidence>
<dbReference type="EMBL" id="BARS01041576">
    <property type="protein sequence ID" value="GAG33742.1"/>
    <property type="molecule type" value="Genomic_DNA"/>
</dbReference>
<evidence type="ECO:0000259" key="8">
    <source>
        <dbReference type="PROSITE" id="PS50850"/>
    </source>
</evidence>
<name>X0XEA0_9ZZZZ</name>
<dbReference type="PANTHER" id="PTHR23517">
    <property type="entry name" value="RESISTANCE PROTEIN MDTM, PUTATIVE-RELATED-RELATED"/>
    <property type="match status" value="1"/>
</dbReference>
<dbReference type="InterPro" id="IPR036259">
    <property type="entry name" value="MFS_trans_sf"/>
</dbReference>
<dbReference type="InterPro" id="IPR020846">
    <property type="entry name" value="MFS_dom"/>
</dbReference>
<keyword evidence="6 7" id="KW-0472">Membrane</keyword>
<dbReference type="Gene3D" id="1.20.1250.20">
    <property type="entry name" value="MFS general substrate transporter like domains"/>
    <property type="match status" value="1"/>
</dbReference>
<evidence type="ECO:0000256" key="2">
    <source>
        <dbReference type="ARBA" id="ARBA00022448"/>
    </source>
</evidence>
<feature type="transmembrane region" description="Helical" evidence="7">
    <location>
        <begin position="109"/>
        <end position="128"/>
    </location>
</feature>
<dbReference type="InterPro" id="IPR011701">
    <property type="entry name" value="MFS"/>
</dbReference>
<feature type="transmembrane region" description="Helical" evidence="7">
    <location>
        <begin position="134"/>
        <end position="152"/>
    </location>
</feature>
<dbReference type="GO" id="GO:0005886">
    <property type="term" value="C:plasma membrane"/>
    <property type="evidence" value="ECO:0007669"/>
    <property type="project" value="UniProtKB-SubCell"/>
</dbReference>
<feature type="non-terminal residue" evidence="9">
    <location>
        <position position="1"/>
    </location>
</feature>
<keyword evidence="5 7" id="KW-1133">Transmembrane helix</keyword>
<evidence type="ECO:0000256" key="4">
    <source>
        <dbReference type="ARBA" id="ARBA00022692"/>
    </source>
</evidence>
<evidence type="ECO:0000256" key="3">
    <source>
        <dbReference type="ARBA" id="ARBA00022475"/>
    </source>
</evidence>
<evidence type="ECO:0000313" key="9">
    <source>
        <dbReference type="EMBL" id="GAG33742.1"/>
    </source>
</evidence>
<reference evidence="9" key="1">
    <citation type="journal article" date="2014" name="Front. Microbiol.">
        <title>High frequency of phylogenetically diverse reductive dehalogenase-homologous genes in deep subseafloor sedimentary metagenomes.</title>
        <authorList>
            <person name="Kawai M."/>
            <person name="Futagami T."/>
            <person name="Toyoda A."/>
            <person name="Takaki Y."/>
            <person name="Nishi S."/>
            <person name="Hori S."/>
            <person name="Arai W."/>
            <person name="Tsubouchi T."/>
            <person name="Morono Y."/>
            <person name="Uchiyama I."/>
            <person name="Ito T."/>
            <person name="Fujiyama A."/>
            <person name="Inagaki F."/>
            <person name="Takami H."/>
        </authorList>
    </citation>
    <scope>NUCLEOTIDE SEQUENCE</scope>
    <source>
        <strain evidence="9">Expedition CK06-06</strain>
    </source>
</reference>
<sequence>ATSVVAGVLYGISSEVTHRKKGKQAGLLAIFPILRHALFQPGVLYLSFSAFSLFIAYIGIMTFTADHLKSNLSLASDQIGALLSVTGFSGIIVSPIAGFLGDHLGRRKVFLAGTAIALLSIALMAFVTYSYSTYLIFFLVLGTGAATAWTPLNTMAVQVSVSLRKPVTSVYNAIKFTGYALSPVILSVIYSPFQLRAVQLGCMGAMMISSFLVSRAKVQSNEA</sequence>
<feature type="transmembrane region" description="Helical" evidence="7">
    <location>
        <begin position="43"/>
        <end position="64"/>
    </location>
</feature>
<keyword evidence="3" id="KW-1003">Cell membrane</keyword>
<dbReference type="PROSITE" id="PS50850">
    <property type="entry name" value="MFS"/>
    <property type="match status" value="1"/>
</dbReference>
<evidence type="ECO:0000256" key="6">
    <source>
        <dbReference type="ARBA" id="ARBA00023136"/>
    </source>
</evidence>
<protein>
    <recommendedName>
        <fullName evidence="8">Major facilitator superfamily (MFS) profile domain-containing protein</fullName>
    </recommendedName>
</protein>